<organism evidence="1 2">
    <name type="scientific">Sphingobacterium lactis</name>
    <dbReference type="NCBI Taxonomy" id="797291"/>
    <lineage>
        <taxon>Bacteria</taxon>
        <taxon>Pseudomonadati</taxon>
        <taxon>Bacteroidota</taxon>
        <taxon>Sphingobacteriia</taxon>
        <taxon>Sphingobacteriales</taxon>
        <taxon>Sphingobacteriaceae</taxon>
        <taxon>Sphingobacterium</taxon>
    </lineage>
</organism>
<dbReference type="RefSeq" id="WP_103904711.1">
    <property type="nucleotide sequence ID" value="NZ_CP049246.1"/>
</dbReference>
<proteinExistence type="predicted"/>
<reference evidence="2" key="1">
    <citation type="submission" date="2016-10" db="EMBL/GenBank/DDBJ databases">
        <authorList>
            <person name="Varghese N."/>
            <person name="Submissions S."/>
        </authorList>
    </citation>
    <scope>NUCLEOTIDE SEQUENCE [LARGE SCALE GENOMIC DNA]</scope>
    <source>
        <strain evidence="2">DSM 22361</strain>
    </source>
</reference>
<dbReference type="EMBL" id="FNUT01000001">
    <property type="protein sequence ID" value="SEF40493.1"/>
    <property type="molecule type" value="Genomic_DNA"/>
</dbReference>
<protein>
    <recommendedName>
        <fullName evidence="3">Auto-transporter adhesin, head GIN domain</fullName>
    </recommendedName>
</protein>
<name>A0A1H5RQ60_9SPHI</name>
<evidence type="ECO:0000313" key="1">
    <source>
        <dbReference type="EMBL" id="SEF40493.1"/>
    </source>
</evidence>
<dbReference type="OrthoDB" id="711896at2"/>
<sequence>MKKSMLLLLIATATIWLLSLVIKPLRGHVYVKDNVSYTPKDGLSKAIASLNKYGDAKPYHLEKIQHVRIVGGQGNTMVSFNQGDSATLRLSNNKGNISFSPTIEKDTLILAITEDEFHQVEISLGDLGLQSITLDGVTGTCYLPQQLVNNAWVGVLNITNASNVTLWKPSRAETTFYPTLNLEIKGKSLLEAEQIRIQNLNVKMNNGMFKFEPKNACDTLRADLQGLSNIKVGNYPTQSGVKVLELTGNLDYYNSKRPK</sequence>
<dbReference type="Proteomes" id="UP000236731">
    <property type="component" value="Unassembled WGS sequence"/>
</dbReference>
<keyword evidence="2" id="KW-1185">Reference proteome</keyword>
<accession>A0A1H5RQ60</accession>
<gene>
    <name evidence="1" type="ORF">SAMN05421877_10129</name>
</gene>
<evidence type="ECO:0008006" key="3">
    <source>
        <dbReference type="Google" id="ProtNLM"/>
    </source>
</evidence>
<evidence type="ECO:0000313" key="2">
    <source>
        <dbReference type="Proteomes" id="UP000236731"/>
    </source>
</evidence>
<dbReference type="AlphaFoldDB" id="A0A1H5RQ60"/>